<evidence type="ECO:0000313" key="1">
    <source>
        <dbReference type="EMBL" id="CAG7822606.1"/>
    </source>
</evidence>
<evidence type="ECO:0000313" key="2">
    <source>
        <dbReference type="Proteomes" id="UP000708208"/>
    </source>
</evidence>
<keyword evidence="2" id="KW-1185">Reference proteome</keyword>
<proteinExistence type="predicted"/>
<name>A0A8J2KXI9_9HEXA</name>
<sequence>NYILSLNYINLENSPAMMDAKASGKFNIALLKAGFFNRFTSKLLRISGQFVRTIICRSRKR</sequence>
<feature type="non-terminal residue" evidence="1">
    <location>
        <position position="1"/>
    </location>
</feature>
<reference evidence="1" key="1">
    <citation type="submission" date="2021-06" db="EMBL/GenBank/DDBJ databases">
        <authorList>
            <person name="Hodson N. C."/>
            <person name="Mongue J. A."/>
            <person name="Jaron S. K."/>
        </authorList>
    </citation>
    <scope>NUCLEOTIDE SEQUENCE</scope>
</reference>
<organism evidence="1 2">
    <name type="scientific">Allacma fusca</name>
    <dbReference type="NCBI Taxonomy" id="39272"/>
    <lineage>
        <taxon>Eukaryota</taxon>
        <taxon>Metazoa</taxon>
        <taxon>Ecdysozoa</taxon>
        <taxon>Arthropoda</taxon>
        <taxon>Hexapoda</taxon>
        <taxon>Collembola</taxon>
        <taxon>Symphypleona</taxon>
        <taxon>Sminthuridae</taxon>
        <taxon>Allacma</taxon>
    </lineage>
</organism>
<dbReference type="EMBL" id="CAJVCH010526884">
    <property type="protein sequence ID" value="CAG7822606.1"/>
    <property type="molecule type" value="Genomic_DNA"/>
</dbReference>
<gene>
    <name evidence="1" type="ORF">AFUS01_LOCUS32868</name>
</gene>
<dbReference type="AlphaFoldDB" id="A0A8J2KXI9"/>
<dbReference type="Proteomes" id="UP000708208">
    <property type="component" value="Unassembled WGS sequence"/>
</dbReference>
<protein>
    <submittedName>
        <fullName evidence="1">Uncharacterized protein</fullName>
    </submittedName>
</protein>
<comment type="caution">
    <text evidence="1">The sequence shown here is derived from an EMBL/GenBank/DDBJ whole genome shotgun (WGS) entry which is preliminary data.</text>
</comment>
<accession>A0A8J2KXI9</accession>